<reference evidence="2 3" key="1">
    <citation type="submission" date="2008-07" db="EMBL/GenBank/DDBJ databases">
        <authorList>
            <person name="El-Sayed N."/>
            <person name="Caler E."/>
            <person name="Inman J."/>
            <person name="Amedeo P."/>
            <person name="Hass B."/>
            <person name="Wortman J."/>
        </authorList>
    </citation>
    <scope>NUCLEOTIDE SEQUENCE [LARGE SCALE GENOMIC DNA]</scope>
    <source>
        <strain evidence="3">ATCC 50983 / TXsc</strain>
    </source>
</reference>
<feature type="compositionally biased region" description="Basic and acidic residues" evidence="1">
    <location>
        <begin position="290"/>
        <end position="302"/>
    </location>
</feature>
<name>C5LZB5_PERM5</name>
<evidence type="ECO:0000256" key="1">
    <source>
        <dbReference type="SAM" id="MobiDB-lite"/>
    </source>
</evidence>
<feature type="compositionally biased region" description="Acidic residues" evidence="1">
    <location>
        <begin position="362"/>
        <end position="373"/>
    </location>
</feature>
<dbReference type="RefSeq" id="XP_002765192.1">
    <property type="nucleotide sequence ID" value="XM_002765146.1"/>
</dbReference>
<feature type="compositionally biased region" description="Basic and acidic residues" evidence="1">
    <location>
        <begin position="318"/>
        <end position="327"/>
    </location>
</feature>
<dbReference type="EMBL" id="GG686856">
    <property type="protein sequence ID" value="EEQ97909.1"/>
    <property type="molecule type" value="Genomic_DNA"/>
</dbReference>
<dbReference type="OrthoDB" id="428004at2759"/>
<dbReference type="Proteomes" id="UP000007800">
    <property type="component" value="Unassembled WGS sequence"/>
</dbReference>
<feature type="compositionally biased region" description="Basic and acidic residues" evidence="1">
    <location>
        <begin position="448"/>
        <end position="470"/>
    </location>
</feature>
<dbReference type="OMA" id="MAVHYNF"/>
<feature type="region of interest" description="Disordered" evidence="1">
    <location>
        <begin position="448"/>
        <end position="485"/>
    </location>
</feature>
<dbReference type="InterPro" id="IPR043136">
    <property type="entry name" value="B30.2/SPRY_sf"/>
</dbReference>
<accession>C5LZB5</accession>
<proteinExistence type="predicted"/>
<feature type="compositionally biased region" description="Low complexity" evidence="1">
    <location>
        <begin position="693"/>
        <end position="708"/>
    </location>
</feature>
<protein>
    <submittedName>
        <fullName evidence="2">Uncharacterized protein</fullName>
    </submittedName>
</protein>
<dbReference type="GeneID" id="9037723"/>
<evidence type="ECO:0000313" key="3">
    <source>
        <dbReference type="Proteomes" id="UP000007800"/>
    </source>
</evidence>
<gene>
    <name evidence="2" type="ORF">Pmar_PMAR025533</name>
</gene>
<evidence type="ECO:0000313" key="2">
    <source>
        <dbReference type="EMBL" id="EEQ97909.1"/>
    </source>
</evidence>
<feature type="region of interest" description="Disordered" evidence="1">
    <location>
        <begin position="287"/>
        <end position="381"/>
    </location>
</feature>
<feature type="region of interest" description="Disordered" evidence="1">
    <location>
        <begin position="681"/>
        <end position="708"/>
    </location>
</feature>
<organism evidence="3">
    <name type="scientific">Perkinsus marinus (strain ATCC 50983 / TXsc)</name>
    <dbReference type="NCBI Taxonomy" id="423536"/>
    <lineage>
        <taxon>Eukaryota</taxon>
        <taxon>Sar</taxon>
        <taxon>Alveolata</taxon>
        <taxon>Perkinsozoa</taxon>
        <taxon>Perkinsea</taxon>
        <taxon>Perkinsida</taxon>
        <taxon>Perkinsidae</taxon>
        <taxon>Perkinsus</taxon>
    </lineage>
</organism>
<sequence length="708" mass="79385">MCRHCVRVGFTTIDGSLLLGTDANGIAFDAGLGYDKVQGHLKHVGGRQFSNGPCVWKEMKMTYLDKADFGLDDVVTVVLNLSENVEDRHSNSIALFKNGLRVTEPIPIPDDLKGKDLYPTVTFKNVRIAVNLGHEMDGRRAAELAGLTQRLKSSSLRPLRRGGEPSNDRPDYLFGIQPVDEGIIRSRIRDLASSPQDGRSIILVEIEGGLLKEERGKIMSKFMTHKRVARICVGEPDDGYQNYVRDLVRGEIESAKSAERERKLEELRREWKTRVVEKERQRRVKAAARAAERARKEAAAEARRKRKEAAMRAAAAKRAAEARKGDEPSAEDGSETKLADDVAMEMQEGEGDVSEEEHLVEVEEEEEEGDEPEPTLPEVEVTEDDLKKAIKLDGWIRHRKVLEKVPTIMGPSEWFKVQLDAWSETKLEWRKKHRTYLQAVAMREAAAAKKTEAEEVSKEDVKAEESKEANDGDTPVVGSPLPEAPSQTTYIDPDAADIWAVEDINDLDGKGTPLYGKFQAEDWQLLNLRYELHLLCHAFFRDATAEDGDIKGIHRSLLQHYFSTYFVGHPPLIASLYGGKSVDELLDTFVVDTITTREYPSRHRLAQEEGIRVGGCPQGSINISTQHQQEGSNMEGDILALVPCHRRVTMEGNNNNSNNIILGERYKRGYESAGMYDYEAGKRQKGGGPPPGQYYQAPHGYGGQYYRQ</sequence>
<dbReference type="InParanoid" id="C5LZB5"/>
<dbReference type="AlphaFoldDB" id="C5LZB5"/>
<keyword evidence="3" id="KW-1185">Reference proteome</keyword>
<dbReference type="Gene3D" id="2.60.120.920">
    <property type="match status" value="1"/>
</dbReference>